<accession>A0AAW2GJ89</accession>
<dbReference type="Proteomes" id="UP001430953">
    <property type="component" value="Unassembled WGS sequence"/>
</dbReference>
<evidence type="ECO:0000313" key="3">
    <source>
        <dbReference type="Proteomes" id="UP001430953"/>
    </source>
</evidence>
<name>A0AAW2GJ89_9HYME</name>
<dbReference type="AlphaFoldDB" id="A0AAW2GJ89"/>
<protein>
    <submittedName>
        <fullName evidence="2">Uncharacterized protein</fullName>
    </submittedName>
</protein>
<keyword evidence="3" id="KW-1185">Reference proteome</keyword>
<proteinExistence type="predicted"/>
<reference evidence="2 3" key="1">
    <citation type="submission" date="2023-03" db="EMBL/GenBank/DDBJ databases">
        <title>High recombination rates correlate with genetic variation in Cardiocondyla obscurior ants.</title>
        <authorList>
            <person name="Errbii M."/>
        </authorList>
    </citation>
    <scope>NUCLEOTIDE SEQUENCE [LARGE SCALE GENOMIC DNA]</scope>
    <source>
        <strain evidence="2">Alpha-2009</strain>
        <tissue evidence="2">Whole body</tissue>
    </source>
</reference>
<feature type="transmembrane region" description="Helical" evidence="1">
    <location>
        <begin position="79"/>
        <end position="99"/>
    </location>
</feature>
<evidence type="ECO:0000313" key="2">
    <source>
        <dbReference type="EMBL" id="KAL0127658.1"/>
    </source>
</evidence>
<keyword evidence="1" id="KW-0472">Membrane</keyword>
<keyword evidence="1" id="KW-1133">Transmembrane helix</keyword>
<gene>
    <name evidence="2" type="ORF">PUN28_003144</name>
</gene>
<sequence length="105" mass="12294">MTNSKVPLERILKLGFWKYNPGLFGTSQFPAIIEGKKNYKCHHSICNIAKRKNISAKCTPHLHLPNKSQQRITTISFSLFRSITFTLSFYYTFFFLFYFKTISIS</sequence>
<comment type="caution">
    <text evidence="2">The sequence shown here is derived from an EMBL/GenBank/DDBJ whole genome shotgun (WGS) entry which is preliminary data.</text>
</comment>
<keyword evidence="1" id="KW-0812">Transmembrane</keyword>
<dbReference type="EMBL" id="JADYXP020000003">
    <property type="protein sequence ID" value="KAL0127658.1"/>
    <property type="molecule type" value="Genomic_DNA"/>
</dbReference>
<organism evidence="2 3">
    <name type="scientific">Cardiocondyla obscurior</name>
    <dbReference type="NCBI Taxonomy" id="286306"/>
    <lineage>
        <taxon>Eukaryota</taxon>
        <taxon>Metazoa</taxon>
        <taxon>Ecdysozoa</taxon>
        <taxon>Arthropoda</taxon>
        <taxon>Hexapoda</taxon>
        <taxon>Insecta</taxon>
        <taxon>Pterygota</taxon>
        <taxon>Neoptera</taxon>
        <taxon>Endopterygota</taxon>
        <taxon>Hymenoptera</taxon>
        <taxon>Apocrita</taxon>
        <taxon>Aculeata</taxon>
        <taxon>Formicoidea</taxon>
        <taxon>Formicidae</taxon>
        <taxon>Myrmicinae</taxon>
        <taxon>Cardiocondyla</taxon>
    </lineage>
</organism>
<evidence type="ECO:0000256" key="1">
    <source>
        <dbReference type="SAM" id="Phobius"/>
    </source>
</evidence>